<feature type="transmembrane region" description="Helical" evidence="2">
    <location>
        <begin position="63"/>
        <end position="84"/>
    </location>
</feature>
<dbReference type="PANTHER" id="PTHR12151">
    <property type="entry name" value="ELECTRON TRANSPORT PROTIN SCO1/SENC FAMILY MEMBER"/>
    <property type="match status" value="1"/>
</dbReference>
<dbReference type="InterPro" id="IPR036249">
    <property type="entry name" value="Thioredoxin-like_sf"/>
</dbReference>
<keyword evidence="2" id="KW-0812">Transmembrane</keyword>
<evidence type="ECO:0008006" key="5">
    <source>
        <dbReference type="Google" id="ProtNLM"/>
    </source>
</evidence>
<gene>
    <name evidence="3" type="ORF">EZV62_015267</name>
</gene>
<sequence length="307" mass="34378">MPASRFLFSAAKHRLKPPSSVLQRFDPSKRIQACSYMKSSRQSYGKPGGSPVMNVETKTPRSWSTYAIPAVLLGFVGLATLIHYNDERRAVPKGQGQNCGCDKVQGPIIGGPFTLVDTENRPVTERNFLGNWVLLYFGYTSSPDIGPEQVQIMAKAIDTLESKQNIKILPVFVTIDPQRDTPAQLRAYLQGPDALTTCFVSYNVSDVLYFHIAMLTCSCHVFRLSIVEFDSRIVGLTGCIGALRKMAQDFRVYFKKVEEEGGDYLIESSHNMYLINPSMEVSRCFGVEYTAEELAEEIRKAQKRMST</sequence>
<dbReference type="Pfam" id="PF02630">
    <property type="entry name" value="SCO1-SenC"/>
    <property type="match status" value="2"/>
</dbReference>
<dbReference type="AlphaFoldDB" id="A0A5C7HV75"/>
<reference evidence="4" key="1">
    <citation type="journal article" date="2019" name="Gigascience">
        <title>De novo genome assembly of the endangered Acer yangbiense, a plant species with extremely small populations endemic to Yunnan Province, China.</title>
        <authorList>
            <person name="Yang J."/>
            <person name="Wariss H.M."/>
            <person name="Tao L."/>
            <person name="Zhang R."/>
            <person name="Yun Q."/>
            <person name="Hollingsworth P."/>
            <person name="Dao Z."/>
            <person name="Luo G."/>
            <person name="Guo H."/>
            <person name="Ma Y."/>
            <person name="Sun W."/>
        </authorList>
    </citation>
    <scope>NUCLEOTIDE SEQUENCE [LARGE SCALE GENOMIC DNA]</scope>
    <source>
        <strain evidence="4">cv. Malutang</strain>
    </source>
</reference>
<dbReference type="GO" id="GO:0005739">
    <property type="term" value="C:mitochondrion"/>
    <property type="evidence" value="ECO:0007669"/>
    <property type="project" value="GOC"/>
</dbReference>
<comment type="similarity">
    <text evidence="1">Belongs to the SCO1/2 family.</text>
</comment>
<dbReference type="PANTHER" id="PTHR12151:SF1">
    <property type="entry name" value="PROTEIN SCO1 HOMOLOG 2, MITOCHONDRIAL"/>
    <property type="match status" value="1"/>
</dbReference>
<keyword evidence="4" id="KW-1185">Reference proteome</keyword>
<dbReference type="SUPFAM" id="SSF52833">
    <property type="entry name" value="Thioredoxin-like"/>
    <property type="match status" value="1"/>
</dbReference>
<organism evidence="3 4">
    <name type="scientific">Acer yangbiense</name>
    <dbReference type="NCBI Taxonomy" id="1000413"/>
    <lineage>
        <taxon>Eukaryota</taxon>
        <taxon>Viridiplantae</taxon>
        <taxon>Streptophyta</taxon>
        <taxon>Embryophyta</taxon>
        <taxon>Tracheophyta</taxon>
        <taxon>Spermatophyta</taxon>
        <taxon>Magnoliopsida</taxon>
        <taxon>eudicotyledons</taxon>
        <taxon>Gunneridae</taxon>
        <taxon>Pentapetalae</taxon>
        <taxon>rosids</taxon>
        <taxon>malvids</taxon>
        <taxon>Sapindales</taxon>
        <taxon>Sapindaceae</taxon>
        <taxon>Hippocastanoideae</taxon>
        <taxon>Acereae</taxon>
        <taxon>Acer</taxon>
    </lineage>
</organism>
<dbReference type="CDD" id="cd02968">
    <property type="entry name" value="SCO"/>
    <property type="match status" value="1"/>
</dbReference>
<evidence type="ECO:0000256" key="2">
    <source>
        <dbReference type="SAM" id="Phobius"/>
    </source>
</evidence>
<proteinExistence type="inferred from homology"/>
<dbReference type="GO" id="GO:0033617">
    <property type="term" value="P:mitochondrial respiratory chain complex IV assembly"/>
    <property type="evidence" value="ECO:0007669"/>
    <property type="project" value="TreeGrafter"/>
</dbReference>
<evidence type="ECO:0000313" key="4">
    <source>
        <dbReference type="Proteomes" id="UP000323000"/>
    </source>
</evidence>
<keyword evidence="2" id="KW-1133">Transmembrane helix</keyword>
<dbReference type="OrthoDB" id="270009at2759"/>
<dbReference type="Proteomes" id="UP000323000">
    <property type="component" value="Chromosome 6"/>
</dbReference>
<keyword evidence="2" id="KW-0472">Membrane</keyword>
<dbReference type="InterPro" id="IPR003782">
    <property type="entry name" value="SCO1/SenC"/>
</dbReference>
<dbReference type="EMBL" id="VAHF01000006">
    <property type="protein sequence ID" value="TXG60694.1"/>
    <property type="molecule type" value="Genomic_DNA"/>
</dbReference>
<accession>A0A5C7HV75</accession>
<comment type="caution">
    <text evidence="3">The sequence shown here is derived from an EMBL/GenBank/DDBJ whole genome shotgun (WGS) entry which is preliminary data.</text>
</comment>
<name>A0A5C7HV75_9ROSI</name>
<evidence type="ECO:0000256" key="1">
    <source>
        <dbReference type="ARBA" id="ARBA00010996"/>
    </source>
</evidence>
<protein>
    <recommendedName>
        <fullName evidence="5">Thioredoxin domain-containing protein</fullName>
    </recommendedName>
</protein>
<evidence type="ECO:0000313" key="3">
    <source>
        <dbReference type="EMBL" id="TXG60694.1"/>
    </source>
</evidence>
<dbReference type="Gene3D" id="3.40.30.10">
    <property type="entry name" value="Glutaredoxin"/>
    <property type="match status" value="1"/>
</dbReference>